<gene>
    <name evidence="2" type="ORF">EVOR1521_LOCUS6895</name>
</gene>
<feature type="region of interest" description="Disordered" evidence="1">
    <location>
        <begin position="97"/>
        <end position="121"/>
    </location>
</feature>
<feature type="compositionally biased region" description="Basic and acidic residues" evidence="1">
    <location>
        <begin position="217"/>
        <end position="226"/>
    </location>
</feature>
<dbReference type="AlphaFoldDB" id="A0AA36HZM3"/>
<reference evidence="2" key="1">
    <citation type="submission" date="2023-08" db="EMBL/GenBank/DDBJ databases">
        <authorList>
            <person name="Chen Y."/>
            <person name="Shah S."/>
            <person name="Dougan E. K."/>
            <person name="Thang M."/>
            <person name="Chan C."/>
        </authorList>
    </citation>
    <scope>NUCLEOTIDE SEQUENCE</scope>
</reference>
<dbReference type="EMBL" id="CAUJNA010000534">
    <property type="protein sequence ID" value="CAJ1378327.1"/>
    <property type="molecule type" value="Genomic_DNA"/>
</dbReference>
<evidence type="ECO:0000313" key="3">
    <source>
        <dbReference type="Proteomes" id="UP001178507"/>
    </source>
</evidence>
<dbReference type="Proteomes" id="UP001178507">
    <property type="component" value="Unassembled WGS sequence"/>
</dbReference>
<sequence length="491" mass="53787">MVEALGPRKGILIGGQRRQRRRAGLVVAAYIWTRPWSPLSFTLAESRASVPRRHPTVAAVRGRHPSDTICGRPPAQGGWAGAGLVALGVFGLFEGDGHDDKHRSRKRKETEEDKPDDSLKRSVSEWWDGLFGQSKESRRSKQKPEEADGDCSSGVVNVLASVKTSVTAAVLGTGGQEPETKASEAEEEDWWQNAQAVLGMAEKEHGDEGPELPSVSREAEAPRSEEMEVEVAAEPAVPEEQEEEAAQEPKEEVPPEVPGMEDANLIVKVDIEPKRRKVKLGEKGVRNLMARSDREVLEAMAQEGWEVEVVDEAEGLYTLSLPPVLYEVMGTSISIPAPKFLTRLRSSDGQSLAFQERMWGDLILQNGENIFTLQLGFPFRSKLSISAAGWTRARVGFDGDEIVSSNYVEVGIQLPKVPGLTNIMEYFVKSYGTQSTQECTDALARAAETMPESPLQSIEDTVKDLFKPLTDQGQDMLAMGSGPGRPKPESE</sequence>
<protein>
    <submittedName>
        <fullName evidence="2">Uncharacterized protein</fullName>
    </submittedName>
</protein>
<feature type="compositionally biased region" description="Acidic residues" evidence="1">
    <location>
        <begin position="227"/>
        <end position="246"/>
    </location>
</feature>
<feature type="compositionally biased region" description="Basic and acidic residues" evidence="1">
    <location>
        <begin position="135"/>
        <end position="146"/>
    </location>
</feature>
<feature type="region of interest" description="Disordered" evidence="1">
    <location>
        <begin position="133"/>
        <end position="152"/>
    </location>
</feature>
<comment type="caution">
    <text evidence="2">The sequence shown here is derived from an EMBL/GenBank/DDBJ whole genome shotgun (WGS) entry which is preliminary data.</text>
</comment>
<name>A0AA36HZM3_9DINO</name>
<proteinExistence type="predicted"/>
<keyword evidence="3" id="KW-1185">Reference proteome</keyword>
<evidence type="ECO:0000256" key="1">
    <source>
        <dbReference type="SAM" id="MobiDB-lite"/>
    </source>
</evidence>
<accession>A0AA36HZM3</accession>
<evidence type="ECO:0000313" key="2">
    <source>
        <dbReference type="EMBL" id="CAJ1378327.1"/>
    </source>
</evidence>
<organism evidence="2 3">
    <name type="scientific">Effrenium voratum</name>
    <dbReference type="NCBI Taxonomy" id="2562239"/>
    <lineage>
        <taxon>Eukaryota</taxon>
        <taxon>Sar</taxon>
        <taxon>Alveolata</taxon>
        <taxon>Dinophyceae</taxon>
        <taxon>Suessiales</taxon>
        <taxon>Symbiodiniaceae</taxon>
        <taxon>Effrenium</taxon>
    </lineage>
</organism>
<feature type="region of interest" description="Disordered" evidence="1">
    <location>
        <begin position="202"/>
        <end position="258"/>
    </location>
</feature>